<feature type="transmembrane region" description="Helical" evidence="1">
    <location>
        <begin position="179"/>
        <end position="201"/>
    </location>
</feature>
<comment type="caution">
    <text evidence="2">The sequence shown here is derived from an EMBL/GenBank/DDBJ whole genome shotgun (WGS) entry which is preliminary data.</text>
</comment>
<evidence type="ECO:0000313" key="2">
    <source>
        <dbReference type="EMBL" id="MFC4471546.1"/>
    </source>
</evidence>
<dbReference type="RefSeq" id="WP_386353874.1">
    <property type="nucleotide sequence ID" value="NZ_JBHSFG010000090.1"/>
</dbReference>
<feature type="transmembrane region" description="Helical" evidence="1">
    <location>
        <begin position="208"/>
        <end position="226"/>
    </location>
</feature>
<evidence type="ECO:0000256" key="1">
    <source>
        <dbReference type="SAM" id="Phobius"/>
    </source>
</evidence>
<feature type="transmembrane region" description="Helical" evidence="1">
    <location>
        <begin position="33"/>
        <end position="52"/>
    </location>
</feature>
<organism evidence="2 3">
    <name type="scientific">Streptomyces xiangluensis</name>
    <dbReference type="NCBI Taxonomy" id="2665720"/>
    <lineage>
        <taxon>Bacteria</taxon>
        <taxon>Bacillati</taxon>
        <taxon>Actinomycetota</taxon>
        <taxon>Actinomycetes</taxon>
        <taxon>Kitasatosporales</taxon>
        <taxon>Streptomycetaceae</taxon>
        <taxon>Streptomyces</taxon>
    </lineage>
</organism>
<name>A0ABV8Z4R5_9ACTN</name>
<keyword evidence="1" id="KW-0812">Transmembrane</keyword>
<accession>A0ABV8Z4R5</accession>
<dbReference type="Proteomes" id="UP001596012">
    <property type="component" value="Unassembled WGS sequence"/>
</dbReference>
<feature type="transmembrane region" description="Helical" evidence="1">
    <location>
        <begin position="136"/>
        <end position="159"/>
    </location>
</feature>
<gene>
    <name evidence="2" type="ORF">ACFPH6_44860</name>
</gene>
<keyword evidence="3" id="KW-1185">Reference proteome</keyword>
<keyword evidence="1" id="KW-0472">Membrane</keyword>
<evidence type="ECO:0000313" key="3">
    <source>
        <dbReference type="Proteomes" id="UP001596012"/>
    </source>
</evidence>
<dbReference type="EMBL" id="JBHSFG010000090">
    <property type="protein sequence ID" value="MFC4471546.1"/>
    <property type="molecule type" value="Genomic_DNA"/>
</dbReference>
<proteinExistence type="predicted"/>
<evidence type="ECO:0008006" key="4">
    <source>
        <dbReference type="Google" id="ProtNLM"/>
    </source>
</evidence>
<protein>
    <recommendedName>
        <fullName evidence="4">ABC-2 family transporter protein</fullName>
    </recommendedName>
</protein>
<keyword evidence="1" id="KW-1133">Transmembrane helix</keyword>
<feature type="transmembrane region" description="Helical" evidence="1">
    <location>
        <begin position="90"/>
        <end position="115"/>
    </location>
</feature>
<feature type="transmembrane region" description="Helical" evidence="1">
    <location>
        <begin position="304"/>
        <end position="325"/>
    </location>
</feature>
<sequence length="330" mass="35038">MSTLTAKSTTKSTGEGPVKGLPWTVLRLHRTALITWGAGLLAATVALVWAYAIGDDASISAGGCSTSPEAGLPSCDEAHTWTIDDTYGDVIGFVSTALSYLMFPVAAWAGGALIGRELENGTARLAWTQSVTPLRWLAAKLAVPALLLTAGTTAAVLLNVWARRDDNPNLVDDWYHPDVFVTTGPTAVAYVLAGLALGALAALLTRRALPAAGLGFAATLVLYNVLERYREDLWPTVTRTGEPHYELPRSAFQVENWVLLTSGGRTQDAPCGDSPPGPGCVANADFAGYYSTYHPQSHFWPLQFVEAGIALAVAALATAAAFWILRRRTP</sequence>
<reference evidence="3" key="1">
    <citation type="journal article" date="2019" name="Int. J. Syst. Evol. Microbiol.">
        <title>The Global Catalogue of Microorganisms (GCM) 10K type strain sequencing project: providing services to taxonomists for standard genome sequencing and annotation.</title>
        <authorList>
            <consortium name="The Broad Institute Genomics Platform"/>
            <consortium name="The Broad Institute Genome Sequencing Center for Infectious Disease"/>
            <person name="Wu L."/>
            <person name="Ma J."/>
        </authorList>
    </citation>
    <scope>NUCLEOTIDE SEQUENCE [LARGE SCALE GENOMIC DNA]</scope>
    <source>
        <strain evidence="3">DT43</strain>
    </source>
</reference>